<name>A0A0V1KH25_9BILA</name>
<keyword evidence="2" id="KW-1185">Reference proteome</keyword>
<dbReference type="AlphaFoldDB" id="A0A0V1KH25"/>
<reference evidence="1 2" key="1">
    <citation type="submission" date="2015-05" db="EMBL/GenBank/DDBJ databases">
        <title>Evolution of Trichinella species and genotypes.</title>
        <authorList>
            <person name="Korhonen P.K."/>
            <person name="Edoardo P."/>
            <person name="Giuseppe L.R."/>
            <person name="Gasser R.B."/>
        </authorList>
    </citation>
    <scope>NUCLEOTIDE SEQUENCE [LARGE SCALE GENOMIC DNA]</scope>
    <source>
        <strain evidence="1">ISS10</strain>
    </source>
</reference>
<comment type="caution">
    <text evidence="1">The sequence shown here is derived from an EMBL/GenBank/DDBJ whole genome shotgun (WGS) entry which is preliminary data.</text>
</comment>
<proteinExistence type="predicted"/>
<accession>A0A0V1KH25</accession>
<gene>
    <name evidence="1" type="ORF">T02_4360</name>
</gene>
<dbReference type="EMBL" id="JYDW01002979">
    <property type="protein sequence ID" value="KRZ46534.1"/>
    <property type="molecule type" value="Genomic_DNA"/>
</dbReference>
<sequence length="32" mass="3781">MLNISLGASQPFEFPQLRILWLPLYPISLYQM</sequence>
<evidence type="ECO:0000313" key="1">
    <source>
        <dbReference type="EMBL" id="KRZ46534.1"/>
    </source>
</evidence>
<organism evidence="1 2">
    <name type="scientific">Trichinella nativa</name>
    <dbReference type="NCBI Taxonomy" id="6335"/>
    <lineage>
        <taxon>Eukaryota</taxon>
        <taxon>Metazoa</taxon>
        <taxon>Ecdysozoa</taxon>
        <taxon>Nematoda</taxon>
        <taxon>Enoplea</taxon>
        <taxon>Dorylaimia</taxon>
        <taxon>Trichinellida</taxon>
        <taxon>Trichinellidae</taxon>
        <taxon>Trichinella</taxon>
    </lineage>
</organism>
<dbReference type="Proteomes" id="UP000054721">
    <property type="component" value="Unassembled WGS sequence"/>
</dbReference>
<evidence type="ECO:0000313" key="2">
    <source>
        <dbReference type="Proteomes" id="UP000054721"/>
    </source>
</evidence>
<protein>
    <submittedName>
        <fullName evidence="1">Uncharacterized protein</fullName>
    </submittedName>
</protein>